<sequence>MAVPPHTVAVTPRQRVLHSFSSVVITTFLFKSFSMYALICVALRCDYPLALEDESSAPPQPPPFSSDTYSKLHRASFHTCASHCFSWRAEYGIIPIPGAKLEGAMWAVVGELPLDEITGVPFLGFGDQS</sequence>
<dbReference type="EMBL" id="CM002922">
    <property type="protein sequence ID" value="KGN63526.1"/>
    <property type="molecule type" value="Genomic_DNA"/>
</dbReference>
<keyword evidence="3" id="KW-1185">Reference proteome</keyword>
<feature type="transmembrane region" description="Helical" evidence="1">
    <location>
        <begin position="20"/>
        <end position="43"/>
    </location>
</feature>
<dbReference type="AlphaFoldDB" id="A0A0A0LU65"/>
<reference evidence="2 3" key="3">
    <citation type="journal article" date="2010" name="BMC Genomics">
        <title>Transcriptome sequencing and comparative analysis of cucumber flowers with different sex types.</title>
        <authorList>
            <person name="Guo S."/>
            <person name="Zheng Y."/>
            <person name="Joung J.G."/>
            <person name="Liu S."/>
            <person name="Zhang Z."/>
            <person name="Crasta O.R."/>
            <person name="Sobral B.W."/>
            <person name="Xu Y."/>
            <person name="Huang S."/>
            <person name="Fei Z."/>
        </authorList>
    </citation>
    <scope>NUCLEOTIDE SEQUENCE [LARGE SCALE GENOMIC DNA]</scope>
    <source>
        <strain evidence="3">cv. 9930</strain>
    </source>
</reference>
<name>A0A0A0LU65_CUCSA</name>
<evidence type="ECO:0000256" key="1">
    <source>
        <dbReference type="SAM" id="Phobius"/>
    </source>
</evidence>
<protein>
    <submittedName>
        <fullName evidence="2">Uncharacterized protein</fullName>
    </submittedName>
</protein>
<organism evidence="2 3">
    <name type="scientific">Cucumis sativus</name>
    <name type="common">Cucumber</name>
    <dbReference type="NCBI Taxonomy" id="3659"/>
    <lineage>
        <taxon>Eukaryota</taxon>
        <taxon>Viridiplantae</taxon>
        <taxon>Streptophyta</taxon>
        <taxon>Embryophyta</taxon>
        <taxon>Tracheophyta</taxon>
        <taxon>Spermatophyta</taxon>
        <taxon>Magnoliopsida</taxon>
        <taxon>eudicotyledons</taxon>
        <taxon>Gunneridae</taxon>
        <taxon>Pentapetalae</taxon>
        <taxon>rosids</taxon>
        <taxon>fabids</taxon>
        <taxon>Cucurbitales</taxon>
        <taxon>Cucurbitaceae</taxon>
        <taxon>Benincaseae</taxon>
        <taxon>Cucumis</taxon>
    </lineage>
</organism>
<evidence type="ECO:0000313" key="3">
    <source>
        <dbReference type="Proteomes" id="UP000029981"/>
    </source>
</evidence>
<dbReference type="Proteomes" id="UP000029981">
    <property type="component" value="Chromosome 1"/>
</dbReference>
<reference evidence="2 3" key="4">
    <citation type="journal article" date="2011" name="BMC Genomics">
        <title>RNA-Seq improves annotation of protein-coding genes in the cucumber genome.</title>
        <authorList>
            <person name="Li Z."/>
            <person name="Zhang Z."/>
            <person name="Yan P."/>
            <person name="Huang S."/>
            <person name="Fei Z."/>
            <person name="Lin K."/>
        </authorList>
    </citation>
    <scope>NUCLEOTIDE SEQUENCE [LARGE SCALE GENOMIC DNA]</scope>
    <source>
        <strain evidence="3">cv. 9930</strain>
    </source>
</reference>
<gene>
    <name evidence="2" type="ORF">Csa_1G002950</name>
</gene>
<reference evidence="2 3" key="1">
    <citation type="journal article" date="2009" name="Nat. Genet.">
        <title>The genome of the cucumber, Cucumis sativus L.</title>
        <authorList>
            <person name="Huang S."/>
            <person name="Li R."/>
            <person name="Zhang Z."/>
            <person name="Li L."/>
            <person name="Gu X."/>
            <person name="Fan W."/>
            <person name="Lucas W.J."/>
            <person name="Wang X."/>
            <person name="Xie B."/>
            <person name="Ni P."/>
            <person name="Ren Y."/>
            <person name="Zhu H."/>
            <person name="Li J."/>
            <person name="Lin K."/>
            <person name="Jin W."/>
            <person name="Fei Z."/>
            <person name="Li G."/>
            <person name="Staub J."/>
            <person name="Kilian A."/>
            <person name="van der Vossen E.A."/>
            <person name="Wu Y."/>
            <person name="Guo J."/>
            <person name="He J."/>
            <person name="Jia Z."/>
            <person name="Ren Y."/>
            <person name="Tian G."/>
            <person name="Lu Y."/>
            <person name="Ruan J."/>
            <person name="Qian W."/>
            <person name="Wang M."/>
            <person name="Huang Q."/>
            <person name="Li B."/>
            <person name="Xuan Z."/>
            <person name="Cao J."/>
            <person name="Asan"/>
            <person name="Wu Z."/>
            <person name="Zhang J."/>
            <person name="Cai Q."/>
            <person name="Bai Y."/>
            <person name="Zhao B."/>
            <person name="Han Y."/>
            <person name="Li Y."/>
            <person name="Li X."/>
            <person name="Wang S."/>
            <person name="Shi Q."/>
            <person name="Liu S."/>
            <person name="Cho W.K."/>
            <person name="Kim J.Y."/>
            <person name="Xu Y."/>
            <person name="Heller-Uszynska K."/>
            <person name="Miao H."/>
            <person name="Cheng Z."/>
            <person name="Zhang S."/>
            <person name="Wu J."/>
            <person name="Yang Y."/>
            <person name="Kang H."/>
            <person name="Li M."/>
            <person name="Liang H."/>
            <person name="Ren X."/>
            <person name="Shi Z."/>
            <person name="Wen M."/>
            <person name="Jian M."/>
            <person name="Yang H."/>
            <person name="Zhang G."/>
            <person name="Yang Z."/>
            <person name="Chen R."/>
            <person name="Liu S."/>
            <person name="Li J."/>
            <person name="Ma L."/>
            <person name="Liu H."/>
            <person name="Zhou Y."/>
            <person name="Zhao J."/>
            <person name="Fang X."/>
            <person name="Li G."/>
            <person name="Fang L."/>
            <person name="Li Y."/>
            <person name="Liu D."/>
            <person name="Zheng H."/>
            <person name="Zhang Y."/>
            <person name="Qin N."/>
            <person name="Li Z."/>
            <person name="Yang G."/>
            <person name="Yang S."/>
            <person name="Bolund L."/>
            <person name="Kristiansen K."/>
            <person name="Zheng H."/>
            <person name="Li S."/>
            <person name="Zhang X."/>
            <person name="Yang H."/>
            <person name="Wang J."/>
            <person name="Sun R."/>
            <person name="Zhang B."/>
            <person name="Jiang S."/>
            <person name="Wang J."/>
            <person name="Du Y."/>
            <person name="Li S."/>
        </authorList>
    </citation>
    <scope>NUCLEOTIDE SEQUENCE [LARGE SCALE GENOMIC DNA]</scope>
    <source>
        <strain evidence="3">cv. 9930</strain>
    </source>
</reference>
<keyword evidence="1" id="KW-0812">Transmembrane</keyword>
<keyword evidence="1" id="KW-0472">Membrane</keyword>
<reference evidence="2 3" key="2">
    <citation type="journal article" date="2009" name="PLoS ONE">
        <title>An integrated genetic and cytogenetic map of the cucumber genome.</title>
        <authorList>
            <person name="Ren Y."/>
            <person name="Zhang Z."/>
            <person name="Liu J."/>
            <person name="Staub J.E."/>
            <person name="Han Y."/>
            <person name="Cheng Z."/>
            <person name="Li X."/>
            <person name="Lu J."/>
            <person name="Miao H."/>
            <person name="Kang H."/>
            <person name="Xie B."/>
            <person name="Gu X."/>
            <person name="Wang X."/>
            <person name="Du Y."/>
            <person name="Jin W."/>
            <person name="Huang S."/>
        </authorList>
    </citation>
    <scope>NUCLEOTIDE SEQUENCE [LARGE SCALE GENOMIC DNA]</scope>
    <source>
        <strain evidence="3">cv. 9930</strain>
    </source>
</reference>
<proteinExistence type="predicted"/>
<evidence type="ECO:0000313" key="2">
    <source>
        <dbReference type="EMBL" id="KGN63526.1"/>
    </source>
</evidence>
<dbReference type="Gramene" id="KGN63526">
    <property type="protein sequence ID" value="KGN63526"/>
    <property type="gene ID" value="Csa_1G002950"/>
</dbReference>
<accession>A0A0A0LU65</accession>
<keyword evidence="1" id="KW-1133">Transmembrane helix</keyword>